<evidence type="ECO:0000313" key="1">
    <source>
        <dbReference type="EMBL" id="KMQ93584.1"/>
    </source>
</evidence>
<proteinExistence type="predicted"/>
<comment type="caution">
    <text evidence="1">The sequence shown here is derived from an EMBL/GenBank/DDBJ whole genome shotgun (WGS) entry which is preliminary data.</text>
</comment>
<dbReference type="EMBL" id="LBMM01003390">
    <property type="protein sequence ID" value="KMQ93584.1"/>
    <property type="molecule type" value="Genomic_DNA"/>
</dbReference>
<dbReference type="AlphaFoldDB" id="A0A0J7KTN7"/>
<dbReference type="OrthoDB" id="7490362at2759"/>
<sequence>MVKARSKIDLGAMGIRDSRLKHAASEGILIKIPGKDRAMKADDLASKMDGIFKGKGIHIGRPSRMAELRVRGIDVSVSTNNIVDAIVETGECVREDIRIRQIRDSPFSQGSVWVKCPALAAKKVTKAGSIRVG</sequence>
<reference evidence="1 2" key="1">
    <citation type="submission" date="2015-04" db="EMBL/GenBank/DDBJ databases">
        <title>Lasius niger genome sequencing.</title>
        <authorList>
            <person name="Konorov E.A."/>
            <person name="Nikitin M.A."/>
            <person name="Kirill M.V."/>
            <person name="Chang P."/>
        </authorList>
    </citation>
    <scope>NUCLEOTIDE SEQUENCE [LARGE SCALE GENOMIC DNA]</scope>
    <source>
        <tissue evidence="1">Whole</tissue>
    </source>
</reference>
<protein>
    <submittedName>
        <fullName evidence="1">Uncharacterized protein</fullName>
    </submittedName>
</protein>
<gene>
    <name evidence="1" type="ORF">RF55_6304</name>
</gene>
<dbReference type="PaxDb" id="67767-A0A0J7KTN7"/>
<keyword evidence="2" id="KW-1185">Reference proteome</keyword>
<name>A0A0J7KTN7_LASNI</name>
<organism evidence="1 2">
    <name type="scientific">Lasius niger</name>
    <name type="common">Black garden ant</name>
    <dbReference type="NCBI Taxonomy" id="67767"/>
    <lineage>
        <taxon>Eukaryota</taxon>
        <taxon>Metazoa</taxon>
        <taxon>Ecdysozoa</taxon>
        <taxon>Arthropoda</taxon>
        <taxon>Hexapoda</taxon>
        <taxon>Insecta</taxon>
        <taxon>Pterygota</taxon>
        <taxon>Neoptera</taxon>
        <taxon>Endopterygota</taxon>
        <taxon>Hymenoptera</taxon>
        <taxon>Apocrita</taxon>
        <taxon>Aculeata</taxon>
        <taxon>Formicoidea</taxon>
        <taxon>Formicidae</taxon>
        <taxon>Formicinae</taxon>
        <taxon>Lasius</taxon>
        <taxon>Lasius</taxon>
    </lineage>
</organism>
<dbReference type="Proteomes" id="UP000036403">
    <property type="component" value="Unassembled WGS sequence"/>
</dbReference>
<evidence type="ECO:0000313" key="2">
    <source>
        <dbReference type="Proteomes" id="UP000036403"/>
    </source>
</evidence>
<accession>A0A0J7KTN7</accession>